<evidence type="ECO:0000256" key="1">
    <source>
        <dbReference type="SAM" id="MobiDB-lite"/>
    </source>
</evidence>
<reference evidence="3 4" key="1">
    <citation type="submission" date="2024-01" db="EMBL/GenBank/DDBJ databases">
        <authorList>
            <person name="Allen C."/>
            <person name="Tagirdzhanova G."/>
        </authorList>
    </citation>
    <scope>NUCLEOTIDE SEQUENCE [LARGE SCALE GENOMIC DNA]</scope>
    <source>
        <strain evidence="3 4">CBS 573.63</strain>
    </source>
</reference>
<name>A0ABP0E1T2_9PEZI</name>
<protein>
    <recommendedName>
        <fullName evidence="2">DUF7924 domain-containing protein</fullName>
    </recommendedName>
</protein>
<evidence type="ECO:0000313" key="4">
    <source>
        <dbReference type="Proteomes" id="UP001642501"/>
    </source>
</evidence>
<dbReference type="EMBL" id="CAWUOM010000124">
    <property type="protein sequence ID" value="CAK7273137.1"/>
    <property type="molecule type" value="Genomic_DNA"/>
</dbReference>
<comment type="caution">
    <text evidence="3">The sequence shown here is derived from an EMBL/GenBank/DDBJ whole genome shotgun (WGS) entry which is preliminary data.</text>
</comment>
<accession>A0ABP0E1T2</accession>
<feature type="region of interest" description="Disordered" evidence="1">
    <location>
        <begin position="129"/>
        <end position="161"/>
    </location>
</feature>
<evidence type="ECO:0000313" key="3">
    <source>
        <dbReference type="EMBL" id="CAK7273137.1"/>
    </source>
</evidence>
<sequence>MATSKSSKRQCADETLQSDIQPLTKKTKTRSELDLEAWYAWVYPPEFYDRLSKISLNPLALNELQRRIRIRRTFPSRPVDSSASILRGITCRQDLTIFARQGGPDLCDLRDYPFPPTKSQLPVAMDAGQGREINSGPQSVTEPSTEETKKNPKSQKTGPFNVDFSLHLADHQIHPPEASQEPEMEDIMAALAAPRPGDLLSQISAEAFKSFRRCVMGAKSEGDVLANVVPTLLGQNAANFDTARNLVFAKIRPLTDGSLVAPKPDLYDGVNPITLAKAIREELADVVVPSKVGGNPVVPNFFFEIAGTNNKLEAAELRARYHGAIGARAMTAMQNYGKQAPVYDGMAYTFSAVLSRNVLEIFAHHITAPTTAGGKPEYHMNSVSSTLLSENRDALIRGITAFRNCRDLAKRWRDDFAQAANAPRLPAEAPPAEQAAAAAYANSPLSLHIDNAAGPSGIVGLNGDGGLSISSNLQDIDGFEWQQLDPNLLQHYLQMDNLSVASGVATVVVD</sequence>
<organism evidence="3 4">
    <name type="scientific">Sporothrix epigloea</name>
    <dbReference type="NCBI Taxonomy" id="1892477"/>
    <lineage>
        <taxon>Eukaryota</taxon>
        <taxon>Fungi</taxon>
        <taxon>Dikarya</taxon>
        <taxon>Ascomycota</taxon>
        <taxon>Pezizomycotina</taxon>
        <taxon>Sordariomycetes</taxon>
        <taxon>Sordariomycetidae</taxon>
        <taxon>Ophiostomatales</taxon>
        <taxon>Ophiostomataceae</taxon>
        <taxon>Sporothrix</taxon>
    </lineage>
</organism>
<dbReference type="Pfam" id="PF25545">
    <property type="entry name" value="DUF7924"/>
    <property type="match status" value="1"/>
</dbReference>
<evidence type="ECO:0000259" key="2">
    <source>
        <dbReference type="Pfam" id="PF25545"/>
    </source>
</evidence>
<gene>
    <name evidence="3" type="ORF">SEPCBS57363_005503</name>
</gene>
<dbReference type="InterPro" id="IPR057684">
    <property type="entry name" value="DUF7924"/>
</dbReference>
<feature type="domain" description="DUF7924" evidence="2">
    <location>
        <begin position="260"/>
        <end position="406"/>
    </location>
</feature>
<dbReference type="Proteomes" id="UP001642501">
    <property type="component" value="Unassembled WGS sequence"/>
</dbReference>
<proteinExistence type="predicted"/>
<keyword evidence="4" id="KW-1185">Reference proteome</keyword>